<dbReference type="Gene3D" id="3.40.50.620">
    <property type="entry name" value="HUPs"/>
    <property type="match status" value="1"/>
</dbReference>
<dbReference type="FunFam" id="2.30.30.280:FF:000001">
    <property type="entry name" value="tRNA-specific 2-thiouridylase MnmA"/>
    <property type="match status" value="1"/>
</dbReference>
<evidence type="ECO:0000256" key="10">
    <source>
        <dbReference type="ARBA" id="ARBA00056575"/>
    </source>
</evidence>
<keyword evidence="5 11" id="KW-0547">Nucleotide-binding</keyword>
<feature type="domain" description="tRNA-specific 2-thiouridylase MnmA-like central" evidence="13">
    <location>
        <begin position="219"/>
        <end position="282"/>
    </location>
</feature>
<dbReference type="FunFam" id="3.40.50.620:FF:000115">
    <property type="entry name" value="tRNA-specific 2-thiouridylase MnmA"/>
    <property type="match status" value="1"/>
</dbReference>
<dbReference type="GO" id="GO:0000049">
    <property type="term" value="F:tRNA binding"/>
    <property type="evidence" value="ECO:0007669"/>
    <property type="project" value="UniProtKB-KW"/>
</dbReference>
<evidence type="ECO:0000256" key="9">
    <source>
        <dbReference type="ARBA" id="ARBA00051542"/>
    </source>
</evidence>
<keyword evidence="7 11" id="KW-0694">RNA-binding</keyword>
<evidence type="ECO:0000256" key="6">
    <source>
        <dbReference type="ARBA" id="ARBA00022840"/>
    </source>
</evidence>
<proteinExistence type="inferred from homology"/>
<dbReference type="Pfam" id="PF03054">
    <property type="entry name" value="tRNA_Me_trans"/>
    <property type="match status" value="1"/>
</dbReference>
<comment type="similarity">
    <text evidence="11">Belongs to the MnmA/TRMU family.</text>
</comment>
<keyword evidence="1 11" id="KW-0963">Cytoplasm</keyword>
<feature type="binding site" evidence="11">
    <location>
        <position position="38"/>
    </location>
    <ligand>
        <name>ATP</name>
        <dbReference type="ChEBI" id="CHEBI:30616"/>
    </ligand>
</feature>
<dbReference type="GO" id="GO:0103016">
    <property type="term" value="F:tRNA-uridine 2-sulfurtransferase activity"/>
    <property type="evidence" value="ECO:0007669"/>
    <property type="project" value="UniProtKB-EC"/>
</dbReference>
<feature type="site" description="Interaction with tRNA" evidence="11">
    <location>
        <position position="138"/>
    </location>
</feature>
<feature type="binding site" evidence="11">
    <location>
        <position position="137"/>
    </location>
    <ligand>
        <name>ATP</name>
        <dbReference type="ChEBI" id="CHEBI:30616"/>
    </ligand>
</feature>
<dbReference type="HAMAP" id="MF_00144">
    <property type="entry name" value="tRNA_thiouridyl_MnmA"/>
    <property type="match status" value="1"/>
</dbReference>
<dbReference type="GO" id="GO:0002143">
    <property type="term" value="P:tRNA wobble position uridine thiolation"/>
    <property type="evidence" value="ECO:0007669"/>
    <property type="project" value="TreeGrafter"/>
</dbReference>
<feature type="active site" description="Nucleophile" evidence="11">
    <location>
        <position position="113"/>
    </location>
</feature>
<reference evidence="14" key="2">
    <citation type="submission" date="2021-04" db="EMBL/GenBank/DDBJ databases">
        <authorList>
            <person name="Gilroy R."/>
        </authorList>
    </citation>
    <scope>NUCLEOTIDE SEQUENCE</scope>
    <source>
        <strain evidence="14">CHK187-11901</strain>
    </source>
</reference>
<dbReference type="CDD" id="cd01998">
    <property type="entry name" value="MnmA_TRMU-like"/>
    <property type="match status" value="1"/>
</dbReference>
<dbReference type="InterPro" id="IPR046884">
    <property type="entry name" value="MnmA-like_central"/>
</dbReference>
<dbReference type="EC" id="2.8.1.13" evidence="11"/>
<comment type="function">
    <text evidence="10 11">Catalyzes the 2-thiolation of uridine at the wobble position (U34) of tRNA, leading to the formation of s(2)U34.</text>
</comment>
<evidence type="ECO:0000256" key="2">
    <source>
        <dbReference type="ARBA" id="ARBA00022555"/>
    </source>
</evidence>
<keyword evidence="4 11" id="KW-0819">tRNA processing</keyword>
<keyword evidence="2 11" id="KW-0820">tRNA-binding</keyword>
<evidence type="ECO:0000259" key="13">
    <source>
        <dbReference type="Pfam" id="PF20259"/>
    </source>
</evidence>
<dbReference type="SUPFAM" id="SSF52402">
    <property type="entry name" value="Adenine nucleotide alpha hydrolases-like"/>
    <property type="match status" value="1"/>
</dbReference>
<comment type="subcellular location">
    <subcellularLocation>
        <location evidence="11">Cytoplasm</location>
    </subcellularLocation>
</comment>
<dbReference type="Gene3D" id="2.30.30.280">
    <property type="entry name" value="Adenine nucleotide alpha hydrolases-like domains"/>
    <property type="match status" value="1"/>
</dbReference>
<dbReference type="PANTHER" id="PTHR11933">
    <property type="entry name" value="TRNA 5-METHYLAMINOMETHYL-2-THIOURIDYLATE -METHYLTRANSFERASE"/>
    <property type="match status" value="1"/>
</dbReference>
<dbReference type="NCBIfam" id="TIGR00420">
    <property type="entry name" value="trmU"/>
    <property type="match status" value="1"/>
</dbReference>
<protein>
    <recommendedName>
        <fullName evidence="11">tRNA-specific 2-thiouridylase MnmA</fullName>
        <ecNumber evidence="11">2.8.1.13</ecNumber>
    </recommendedName>
</protein>
<feature type="region of interest" description="Interaction with target base in tRNA" evidence="11">
    <location>
        <begin position="108"/>
        <end position="110"/>
    </location>
</feature>
<evidence type="ECO:0000256" key="7">
    <source>
        <dbReference type="ARBA" id="ARBA00022884"/>
    </source>
</evidence>
<dbReference type="NCBIfam" id="NF001138">
    <property type="entry name" value="PRK00143.1"/>
    <property type="match status" value="1"/>
</dbReference>
<dbReference type="Gene3D" id="2.40.30.10">
    <property type="entry name" value="Translation factors"/>
    <property type="match status" value="1"/>
</dbReference>
<feature type="domain" description="tRNA-specific 2-thiouridylase MnmA-like C-terminal" evidence="12">
    <location>
        <begin position="292"/>
        <end position="368"/>
    </location>
</feature>
<dbReference type="AlphaFoldDB" id="A0A9D2SWC7"/>
<evidence type="ECO:0000256" key="4">
    <source>
        <dbReference type="ARBA" id="ARBA00022694"/>
    </source>
</evidence>
<comment type="catalytic activity">
    <reaction evidence="9 11">
        <text>S-sulfanyl-L-cysteinyl-[protein] + uridine(34) in tRNA + AH2 + ATP = 2-thiouridine(34) in tRNA + L-cysteinyl-[protein] + A + AMP + diphosphate + H(+)</text>
        <dbReference type="Rhea" id="RHEA:47032"/>
        <dbReference type="Rhea" id="RHEA-COMP:10131"/>
        <dbReference type="Rhea" id="RHEA-COMP:11726"/>
        <dbReference type="Rhea" id="RHEA-COMP:11727"/>
        <dbReference type="Rhea" id="RHEA-COMP:11728"/>
        <dbReference type="ChEBI" id="CHEBI:13193"/>
        <dbReference type="ChEBI" id="CHEBI:15378"/>
        <dbReference type="ChEBI" id="CHEBI:17499"/>
        <dbReference type="ChEBI" id="CHEBI:29950"/>
        <dbReference type="ChEBI" id="CHEBI:30616"/>
        <dbReference type="ChEBI" id="CHEBI:33019"/>
        <dbReference type="ChEBI" id="CHEBI:61963"/>
        <dbReference type="ChEBI" id="CHEBI:65315"/>
        <dbReference type="ChEBI" id="CHEBI:87170"/>
        <dbReference type="ChEBI" id="CHEBI:456215"/>
        <dbReference type="EC" id="2.8.1.13"/>
    </reaction>
</comment>
<dbReference type="Pfam" id="PF20259">
    <property type="entry name" value="tRNA_Me_trans_M"/>
    <property type="match status" value="1"/>
</dbReference>
<dbReference type="Proteomes" id="UP000823896">
    <property type="component" value="Unassembled WGS sequence"/>
</dbReference>
<feature type="site" description="Interaction with tRNA" evidence="11">
    <location>
        <position position="352"/>
    </location>
</feature>
<evidence type="ECO:0000256" key="11">
    <source>
        <dbReference type="HAMAP-Rule" id="MF_00144"/>
    </source>
</evidence>
<dbReference type="InterPro" id="IPR046885">
    <property type="entry name" value="MnmA-like_C"/>
</dbReference>
<evidence type="ECO:0000256" key="1">
    <source>
        <dbReference type="ARBA" id="ARBA00022490"/>
    </source>
</evidence>
<dbReference type="Pfam" id="PF20258">
    <property type="entry name" value="tRNA_Me_trans_C"/>
    <property type="match status" value="1"/>
</dbReference>
<dbReference type="FunFam" id="2.40.30.10:FF:000023">
    <property type="entry name" value="tRNA-specific 2-thiouridylase MnmA"/>
    <property type="match status" value="1"/>
</dbReference>
<dbReference type="InterPro" id="IPR014729">
    <property type="entry name" value="Rossmann-like_a/b/a_fold"/>
</dbReference>
<dbReference type="GO" id="GO:0005524">
    <property type="term" value="F:ATP binding"/>
    <property type="evidence" value="ECO:0007669"/>
    <property type="project" value="UniProtKB-KW"/>
</dbReference>
<evidence type="ECO:0000259" key="12">
    <source>
        <dbReference type="Pfam" id="PF20258"/>
    </source>
</evidence>
<name>A0A9D2SWC7_9FIRM</name>
<comment type="caution">
    <text evidence="14">The sequence shown here is derived from an EMBL/GenBank/DDBJ whole genome shotgun (WGS) entry which is preliminary data.</text>
</comment>
<gene>
    <name evidence="11 14" type="primary">mnmA</name>
    <name evidence="14" type="ORF">H9702_05440</name>
</gene>
<sequence>MERMDDMKVLLGLSGGVDSAVAAYVLKQQGYDVTCAFMRNWDAFANNDIMGNPTIHDDVCPQEQDYADAKAVAERLGLKLLRVDFVKEYWDDVFSVFLEEYRRGRTPNPDILCNKHIKFSAFFDYARSMGFDTVATGHYARVEHLGSYSRLLRGVDQNKDQTYFLCQMAEAALCHTLFPIGELTKPQVRDIADQLHLDSVSKKKDSTGICFIGERNFRAFLHNYLPAQDGDIINIADGRKVGTHCGVLYYTIGQRKGLGIGGDMGPWFVIGKDVDHNILYVCNQDEREWLYSDSCIVHQVNWFPPQRPQGEMKCTAKFRYRQKDNDVCIRFMDAQTVFVRYPQTVASVTCGQEAVFYDGEECLGGGVIEKVYRDGEDLNARIMRTAQTFTREQRG</sequence>
<accession>A0A9D2SWC7</accession>
<dbReference type="InterPro" id="IPR004506">
    <property type="entry name" value="MnmA-like"/>
</dbReference>
<evidence type="ECO:0000256" key="8">
    <source>
        <dbReference type="ARBA" id="ARBA00023157"/>
    </source>
</evidence>
<organism evidence="14 15">
    <name type="scientific">Candidatus Merdibacter merdavium</name>
    <dbReference type="NCBI Taxonomy" id="2838692"/>
    <lineage>
        <taxon>Bacteria</taxon>
        <taxon>Bacillati</taxon>
        <taxon>Bacillota</taxon>
        <taxon>Erysipelotrichia</taxon>
        <taxon>Erysipelotrichales</taxon>
        <taxon>Erysipelotrichaceae</taxon>
        <taxon>Merdibacter</taxon>
    </lineage>
</organism>
<dbReference type="EMBL" id="DWWM01000032">
    <property type="protein sequence ID" value="HJC36556.1"/>
    <property type="molecule type" value="Genomic_DNA"/>
</dbReference>
<dbReference type="InterPro" id="IPR023382">
    <property type="entry name" value="MnmA-like_central_sf"/>
</dbReference>
<feature type="disulfide bond" description="Alternate" evidence="11">
    <location>
        <begin position="113"/>
        <end position="210"/>
    </location>
</feature>
<evidence type="ECO:0000256" key="3">
    <source>
        <dbReference type="ARBA" id="ARBA00022679"/>
    </source>
</evidence>
<keyword evidence="8 11" id="KW-1015">Disulfide bond</keyword>
<dbReference type="PANTHER" id="PTHR11933:SF5">
    <property type="entry name" value="MITOCHONDRIAL TRNA-SPECIFIC 2-THIOURIDYLASE 1"/>
    <property type="match status" value="1"/>
</dbReference>
<feature type="region of interest" description="Interaction with tRNA" evidence="11">
    <location>
        <begin position="159"/>
        <end position="161"/>
    </location>
</feature>
<reference evidence="14" key="1">
    <citation type="journal article" date="2021" name="PeerJ">
        <title>Extensive microbial diversity within the chicken gut microbiome revealed by metagenomics and culture.</title>
        <authorList>
            <person name="Gilroy R."/>
            <person name="Ravi A."/>
            <person name="Getino M."/>
            <person name="Pursley I."/>
            <person name="Horton D.L."/>
            <person name="Alikhan N.F."/>
            <person name="Baker D."/>
            <person name="Gharbi K."/>
            <person name="Hall N."/>
            <person name="Watson M."/>
            <person name="Adriaenssens E.M."/>
            <person name="Foster-Nyarko E."/>
            <person name="Jarju S."/>
            <person name="Secka A."/>
            <person name="Antonio M."/>
            <person name="Oren A."/>
            <person name="Chaudhuri R.R."/>
            <person name="La Ragione R."/>
            <person name="Hildebrand F."/>
            <person name="Pallen M.J."/>
        </authorList>
    </citation>
    <scope>NUCLEOTIDE SEQUENCE</scope>
    <source>
        <strain evidence="14">CHK187-11901</strain>
    </source>
</reference>
<feature type="binding site" evidence="11">
    <location>
        <begin position="12"/>
        <end position="19"/>
    </location>
    <ligand>
        <name>ATP</name>
        <dbReference type="ChEBI" id="CHEBI:30616"/>
    </ligand>
</feature>
<evidence type="ECO:0000313" key="15">
    <source>
        <dbReference type="Proteomes" id="UP000823896"/>
    </source>
</evidence>
<feature type="region of interest" description="Interaction with tRNA" evidence="11">
    <location>
        <begin position="319"/>
        <end position="320"/>
    </location>
</feature>
<evidence type="ECO:0000313" key="14">
    <source>
        <dbReference type="EMBL" id="HJC36556.1"/>
    </source>
</evidence>
<dbReference type="GO" id="GO:0005737">
    <property type="term" value="C:cytoplasm"/>
    <property type="evidence" value="ECO:0007669"/>
    <property type="project" value="UniProtKB-SubCell"/>
</dbReference>
<keyword evidence="6 11" id="KW-0067">ATP-binding</keyword>
<keyword evidence="3 11" id="KW-0808">Transferase</keyword>
<feature type="active site" description="Cysteine persulfide intermediate" evidence="11">
    <location>
        <position position="210"/>
    </location>
</feature>
<evidence type="ECO:0000256" key="5">
    <source>
        <dbReference type="ARBA" id="ARBA00022741"/>
    </source>
</evidence>